<dbReference type="InterPro" id="IPR000719">
    <property type="entry name" value="Prot_kinase_dom"/>
</dbReference>
<dbReference type="GO" id="GO:0004674">
    <property type="term" value="F:protein serine/threonine kinase activity"/>
    <property type="evidence" value="ECO:0007669"/>
    <property type="project" value="UniProtKB-KW"/>
</dbReference>
<dbReference type="GO" id="GO:0005524">
    <property type="term" value="F:ATP binding"/>
    <property type="evidence" value="ECO:0007669"/>
    <property type="project" value="UniProtKB-KW"/>
</dbReference>
<dbReference type="Gene3D" id="1.10.510.10">
    <property type="entry name" value="Transferase(Phosphotransferase) domain 1"/>
    <property type="match status" value="1"/>
</dbReference>
<evidence type="ECO:0000256" key="5">
    <source>
        <dbReference type="SAM" id="Phobius"/>
    </source>
</evidence>
<evidence type="ECO:0000256" key="1">
    <source>
        <dbReference type="ARBA" id="ARBA00022679"/>
    </source>
</evidence>
<keyword evidence="2" id="KW-0547">Nucleotide-binding</keyword>
<dbReference type="CDD" id="cd14014">
    <property type="entry name" value="STKc_PknB_like"/>
    <property type="match status" value="1"/>
</dbReference>
<dbReference type="SUPFAM" id="SSF56112">
    <property type="entry name" value="Protein kinase-like (PK-like)"/>
    <property type="match status" value="1"/>
</dbReference>
<dbReference type="RefSeq" id="WP_022020623.1">
    <property type="nucleotide sequence ID" value="NZ_DYVX01000038.1"/>
</dbReference>
<organism evidence="7 8">
    <name type="scientific">Mediterranea massiliensis</name>
    <dbReference type="NCBI Taxonomy" id="1841865"/>
    <lineage>
        <taxon>Bacteria</taxon>
        <taxon>Pseudomonadati</taxon>
        <taxon>Bacteroidota</taxon>
        <taxon>Bacteroidia</taxon>
        <taxon>Bacteroidales</taxon>
        <taxon>Bacteroidaceae</taxon>
        <taxon>Mediterranea</taxon>
    </lineage>
</organism>
<name>A0A921HXR7_9BACT</name>
<evidence type="ECO:0000313" key="8">
    <source>
        <dbReference type="Proteomes" id="UP000717835"/>
    </source>
</evidence>
<reference evidence="7" key="2">
    <citation type="submission" date="2021-09" db="EMBL/GenBank/DDBJ databases">
        <authorList>
            <person name="Gilroy R."/>
        </authorList>
    </citation>
    <scope>NUCLEOTIDE SEQUENCE</scope>
    <source>
        <strain evidence="7">CHK55-1828</strain>
    </source>
</reference>
<dbReference type="EMBL" id="DYVX01000038">
    <property type="protein sequence ID" value="HJF91701.1"/>
    <property type="molecule type" value="Genomic_DNA"/>
</dbReference>
<evidence type="ECO:0000259" key="6">
    <source>
        <dbReference type="PROSITE" id="PS50011"/>
    </source>
</evidence>
<dbReference type="AlphaFoldDB" id="A0A921HXR7"/>
<dbReference type="PANTHER" id="PTHR43289">
    <property type="entry name" value="MITOGEN-ACTIVATED PROTEIN KINASE KINASE KINASE 20-RELATED"/>
    <property type="match status" value="1"/>
</dbReference>
<protein>
    <submittedName>
        <fullName evidence="7">Serine/threonine protein kinase</fullName>
    </submittedName>
</protein>
<evidence type="ECO:0000256" key="3">
    <source>
        <dbReference type="ARBA" id="ARBA00022777"/>
    </source>
</evidence>
<proteinExistence type="predicted"/>
<dbReference type="SMART" id="SM00220">
    <property type="entry name" value="S_TKc"/>
    <property type="match status" value="1"/>
</dbReference>
<keyword evidence="5" id="KW-0472">Membrane</keyword>
<reference evidence="7" key="1">
    <citation type="journal article" date="2021" name="PeerJ">
        <title>Extensive microbial diversity within the chicken gut microbiome revealed by metagenomics and culture.</title>
        <authorList>
            <person name="Gilroy R."/>
            <person name="Ravi A."/>
            <person name="Getino M."/>
            <person name="Pursley I."/>
            <person name="Horton D.L."/>
            <person name="Alikhan N.F."/>
            <person name="Baker D."/>
            <person name="Gharbi K."/>
            <person name="Hall N."/>
            <person name="Watson M."/>
            <person name="Adriaenssens E.M."/>
            <person name="Foster-Nyarko E."/>
            <person name="Jarju S."/>
            <person name="Secka A."/>
            <person name="Antonio M."/>
            <person name="Oren A."/>
            <person name="Chaudhuri R.R."/>
            <person name="La Ragione R."/>
            <person name="Hildebrand F."/>
            <person name="Pallen M.J."/>
        </authorList>
    </citation>
    <scope>NUCLEOTIDE SEQUENCE</scope>
    <source>
        <strain evidence="7">CHK55-1828</strain>
    </source>
</reference>
<keyword evidence="5" id="KW-0812">Transmembrane</keyword>
<dbReference type="PROSITE" id="PS00108">
    <property type="entry name" value="PROTEIN_KINASE_ST"/>
    <property type="match status" value="1"/>
</dbReference>
<sequence length="343" mass="38227">MDDSSISSGFIDVDRQAGRSSFTDLQEVYVSASGYGRLFRCRRYNRLHMLKALKPACVGNPFYEQALRKEFDIGYQLEHPHVCRALGWETLPELGHCIVMEYIDGQTLREFMEQGKLTPELARKFVRELCSALGYLHGKQIVHRDLKPENILVTYNGNNIKLIDFGLSDCDDYDVLKLPAGTRYYLAPEALKPGQPLDLRADIYSLGIIIGEMAERLKDKRLAAVSRRCTRPRPENRYPSAAAVVRDMDGKRAGGSLYRWGAVAASVLLVAAGYAYYARRHAALSSAAFPVYGNYSLPAECWPRLSDSIGVEQAVAGEFPLPAQRQSAAFLQHREALLGAGGE</sequence>
<evidence type="ECO:0000313" key="7">
    <source>
        <dbReference type="EMBL" id="HJF91701.1"/>
    </source>
</evidence>
<dbReference type="PROSITE" id="PS50011">
    <property type="entry name" value="PROTEIN_KINASE_DOM"/>
    <property type="match status" value="1"/>
</dbReference>
<keyword evidence="7" id="KW-0723">Serine/threonine-protein kinase</keyword>
<evidence type="ECO:0000256" key="4">
    <source>
        <dbReference type="ARBA" id="ARBA00022840"/>
    </source>
</evidence>
<dbReference type="InterPro" id="IPR011009">
    <property type="entry name" value="Kinase-like_dom_sf"/>
</dbReference>
<dbReference type="InterPro" id="IPR008271">
    <property type="entry name" value="Ser/Thr_kinase_AS"/>
</dbReference>
<keyword evidence="1" id="KW-0808">Transferase</keyword>
<keyword evidence="3 7" id="KW-0418">Kinase</keyword>
<gene>
    <name evidence="7" type="ORF">K8W02_04865</name>
</gene>
<keyword evidence="5" id="KW-1133">Transmembrane helix</keyword>
<accession>A0A921HXR7</accession>
<feature type="transmembrane region" description="Helical" evidence="5">
    <location>
        <begin position="257"/>
        <end position="277"/>
    </location>
</feature>
<keyword evidence="4" id="KW-0067">ATP-binding</keyword>
<dbReference type="Pfam" id="PF00069">
    <property type="entry name" value="Pkinase"/>
    <property type="match status" value="1"/>
</dbReference>
<dbReference type="Proteomes" id="UP000717835">
    <property type="component" value="Unassembled WGS sequence"/>
</dbReference>
<feature type="domain" description="Protein kinase" evidence="6">
    <location>
        <begin position="11"/>
        <end position="343"/>
    </location>
</feature>
<comment type="caution">
    <text evidence="7">The sequence shown here is derived from an EMBL/GenBank/DDBJ whole genome shotgun (WGS) entry which is preliminary data.</text>
</comment>
<dbReference type="PANTHER" id="PTHR43289:SF6">
    <property type="entry name" value="SERINE_THREONINE-PROTEIN KINASE NEKL-3"/>
    <property type="match status" value="1"/>
</dbReference>
<evidence type="ECO:0000256" key="2">
    <source>
        <dbReference type="ARBA" id="ARBA00022741"/>
    </source>
</evidence>